<organism evidence="1 2">
    <name type="scientific">Triparma retinervis</name>
    <dbReference type="NCBI Taxonomy" id="2557542"/>
    <lineage>
        <taxon>Eukaryota</taxon>
        <taxon>Sar</taxon>
        <taxon>Stramenopiles</taxon>
        <taxon>Ochrophyta</taxon>
        <taxon>Bolidophyceae</taxon>
        <taxon>Parmales</taxon>
        <taxon>Triparmaceae</taxon>
        <taxon>Triparma</taxon>
    </lineage>
</organism>
<proteinExistence type="predicted"/>
<protein>
    <submittedName>
        <fullName evidence="1">Uncharacterized protein</fullName>
    </submittedName>
</protein>
<sequence>MPDDKAVEHAHVIFPAFDLVNPLNLTAFSYHDRFLASMQTIPLEEYAQSHQGGVPLVLYTEDLGKMAVFSPLDNFKATHMSIVEGMWGSGPKSTSHTIPSGFTQSFILSASGSGSVKEGLMSWGSKVLE</sequence>
<name>A0A9W7ECB8_9STRA</name>
<keyword evidence="2" id="KW-1185">Reference proteome</keyword>
<reference evidence="1" key="1">
    <citation type="submission" date="2022-07" db="EMBL/GenBank/DDBJ databases">
        <title>Genome analysis of Parmales, a sister group of diatoms, reveals the evolutionary specialization of diatoms from phago-mixotrophs to photoautotrophs.</title>
        <authorList>
            <person name="Ban H."/>
            <person name="Sato S."/>
            <person name="Yoshikawa S."/>
            <person name="Kazumasa Y."/>
            <person name="Nakamura Y."/>
            <person name="Ichinomiya M."/>
            <person name="Saitoh K."/>
            <person name="Sato N."/>
            <person name="Blanc-Mathieu R."/>
            <person name="Endo H."/>
            <person name="Kuwata A."/>
            <person name="Ogata H."/>
        </authorList>
    </citation>
    <scope>NUCLEOTIDE SEQUENCE</scope>
</reference>
<dbReference type="AlphaFoldDB" id="A0A9W7ECB8"/>
<comment type="caution">
    <text evidence="1">The sequence shown here is derived from an EMBL/GenBank/DDBJ whole genome shotgun (WGS) entry which is preliminary data.</text>
</comment>
<accession>A0A9W7ECB8</accession>
<dbReference type="Proteomes" id="UP001165082">
    <property type="component" value="Unassembled WGS sequence"/>
</dbReference>
<dbReference type="OrthoDB" id="41905at2759"/>
<gene>
    <name evidence="1" type="ORF">TrRE_jg10020</name>
</gene>
<evidence type="ECO:0000313" key="1">
    <source>
        <dbReference type="EMBL" id="GMH71023.1"/>
    </source>
</evidence>
<dbReference type="EMBL" id="BRXZ01001431">
    <property type="protein sequence ID" value="GMH71023.1"/>
    <property type="molecule type" value="Genomic_DNA"/>
</dbReference>
<evidence type="ECO:0000313" key="2">
    <source>
        <dbReference type="Proteomes" id="UP001165082"/>
    </source>
</evidence>